<keyword evidence="4 7" id="KW-1133">Transmembrane helix</keyword>
<dbReference type="PANTHER" id="PTHR30572:SF4">
    <property type="entry name" value="ABC TRANSPORTER PERMEASE YTRF"/>
    <property type="match status" value="1"/>
</dbReference>
<dbReference type="GO" id="GO:0005886">
    <property type="term" value="C:plasma membrane"/>
    <property type="evidence" value="ECO:0007669"/>
    <property type="project" value="UniProtKB-SubCell"/>
</dbReference>
<evidence type="ECO:0000256" key="4">
    <source>
        <dbReference type="ARBA" id="ARBA00022989"/>
    </source>
</evidence>
<comment type="subcellular location">
    <subcellularLocation>
        <location evidence="1">Cell membrane</location>
        <topology evidence="1">Multi-pass membrane protein</topology>
    </subcellularLocation>
</comment>
<proteinExistence type="inferred from homology"/>
<evidence type="ECO:0000259" key="8">
    <source>
        <dbReference type="Pfam" id="PF02687"/>
    </source>
</evidence>
<comment type="similarity">
    <text evidence="6">Belongs to the ABC-4 integral membrane protein family.</text>
</comment>
<dbReference type="InterPro" id="IPR003838">
    <property type="entry name" value="ABC3_permease_C"/>
</dbReference>
<evidence type="ECO:0000313" key="11">
    <source>
        <dbReference type="Proteomes" id="UP000197032"/>
    </source>
</evidence>
<name>A0A1Z5HR40_9FIRM</name>
<evidence type="ECO:0000256" key="1">
    <source>
        <dbReference type="ARBA" id="ARBA00004651"/>
    </source>
</evidence>
<dbReference type="RefSeq" id="WP_088553430.1">
    <property type="nucleotide sequence ID" value="NZ_BDGJ01000042.1"/>
</dbReference>
<feature type="domain" description="MacB-like periplasmic core" evidence="9">
    <location>
        <begin position="24"/>
        <end position="200"/>
    </location>
</feature>
<reference evidence="11" key="1">
    <citation type="journal article" date="2017" name="Appl. Environ. Microbiol.">
        <title>Genomic analysis of Calderihabitans maritimus KKC1, a thermophilic hydrogenogenic carboxydotrophic bacterium isolated from marine sediment.</title>
        <authorList>
            <person name="Omae K."/>
            <person name="Yoneda Y."/>
            <person name="Fukuyama Y."/>
            <person name="Yoshida T."/>
            <person name="Sako Y."/>
        </authorList>
    </citation>
    <scope>NUCLEOTIDE SEQUENCE [LARGE SCALE GENOMIC DNA]</scope>
    <source>
        <strain evidence="11">KKC1</strain>
    </source>
</reference>
<accession>A0A1Z5HR40</accession>
<evidence type="ECO:0000259" key="9">
    <source>
        <dbReference type="Pfam" id="PF12704"/>
    </source>
</evidence>
<organism evidence="10 11">
    <name type="scientific">Calderihabitans maritimus</name>
    <dbReference type="NCBI Taxonomy" id="1246530"/>
    <lineage>
        <taxon>Bacteria</taxon>
        <taxon>Bacillati</taxon>
        <taxon>Bacillota</taxon>
        <taxon>Clostridia</taxon>
        <taxon>Neomoorellales</taxon>
        <taxon>Calderihabitantaceae</taxon>
        <taxon>Calderihabitans</taxon>
    </lineage>
</organism>
<feature type="transmembrane region" description="Helical" evidence="7">
    <location>
        <begin position="253"/>
        <end position="279"/>
    </location>
</feature>
<evidence type="ECO:0000313" key="10">
    <source>
        <dbReference type="EMBL" id="GAW91996.1"/>
    </source>
</evidence>
<dbReference type="EMBL" id="BDGJ01000042">
    <property type="protein sequence ID" value="GAW91996.1"/>
    <property type="molecule type" value="Genomic_DNA"/>
</dbReference>
<keyword evidence="11" id="KW-1185">Reference proteome</keyword>
<dbReference type="PANTHER" id="PTHR30572">
    <property type="entry name" value="MEMBRANE COMPONENT OF TRANSPORTER-RELATED"/>
    <property type="match status" value="1"/>
</dbReference>
<gene>
    <name evidence="10" type="ORF">KKC1_11560</name>
</gene>
<evidence type="ECO:0000256" key="6">
    <source>
        <dbReference type="ARBA" id="ARBA00038076"/>
    </source>
</evidence>
<protein>
    <recommendedName>
        <fullName evidence="12">ABC transporter permease</fullName>
    </recommendedName>
</protein>
<feature type="domain" description="ABC3 transporter permease C-terminal" evidence="8">
    <location>
        <begin position="257"/>
        <end position="368"/>
    </location>
</feature>
<comment type="caution">
    <text evidence="10">The sequence shown here is derived from an EMBL/GenBank/DDBJ whole genome shotgun (WGS) entry which is preliminary data.</text>
</comment>
<dbReference type="AlphaFoldDB" id="A0A1Z5HR40"/>
<feature type="transmembrane region" description="Helical" evidence="7">
    <location>
        <begin position="337"/>
        <end position="361"/>
    </location>
</feature>
<sequence>MKRSAMYWRLISRAFFKRKSQVGIAALAIAIGTAVIFGMVNVYYDIGLKMSKELRAYGANMVLLPASKAGLLREEKIEKAAAFFAADKLLGYAPFLYGVVKVNSQRLVLVGTWMDQVRHISPYWEVKGNWITSREERRSAIIGTAVAEKLQLSEGDKITLVNPSTGRGIGVEVAGIVTTGSTEDNQVFVNLAVAQELLEKPAQAHIAYFSVMGSGQELEEKAEKINSSLTEVSMRPIRQISRSEGQILERISALVYLVVIIIFLSTLLCVSSIMMTMIVERRREIGLKKALGAYDRNIILEFLGESIILGLLGGTLGIAMGYLLAQFIGWSVFQAPISLRFSVVPLALFTSIIVVCLASLIPVKTAVEVQPAAVLKGE</sequence>
<evidence type="ECO:0000256" key="7">
    <source>
        <dbReference type="SAM" id="Phobius"/>
    </source>
</evidence>
<feature type="transmembrane region" description="Helical" evidence="7">
    <location>
        <begin position="21"/>
        <end position="44"/>
    </location>
</feature>
<evidence type="ECO:0008006" key="12">
    <source>
        <dbReference type="Google" id="ProtNLM"/>
    </source>
</evidence>
<dbReference type="Pfam" id="PF12704">
    <property type="entry name" value="MacB_PCD"/>
    <property type="match status" value="1"/>
</dbReference>
<dbReference type="InterPro" id="IPR050250">
    <property type="entry name" value="Macrolide_Exporter_MacB"/>
</dbReference>
<evidence type="ECO:0000256" key="2">
    <source>
        <dbReference type="ARBA" id="ARBA00022475"/>
    </source>
</evidence>
<dbReference type="GO" id="GO:0022857">
    <property type="term" value="F:transmembrane transporter activity"/>
    <property type="evidence" value="ECO:0007669"/>
    <property type="project" value="TreeGrafter"/>
</dbReference>
<keyword evidence="2" id="KW-1003">Cell membrane</keyword>
<evidence type="ECO:0000256" key="3">
    <source>
        <dbReference type="ARBA" id="ARBA00022692"/>
    </source>
</evidence>
<keyword evidence="5 7" id="KW-0472">Membrane</keyword>
<keyword evidence="3 7" id="KW-0812">Transmembrane</keyword>
<dbReference type="OrthoDB" id="9770036at2"/>
<dbReference type="InterPro" id="IPR025857">
    <property type="entry name" value="MacB_PCD"/>
</dbReference>
<dbReference type="Proteomes" id="UP000197032">
    <property type="component" value="Unassembled WGS sequence"/>
</dbReference>
<dbReference type="Pfam" id="PF02687">
    <property type="entry name" value="FtsX"/>
    <property type="match status" value="1"/>
</dbReference>
<feature type="transmembrane region" description="Helical" evidence="7">
    <location>
        <begin position="300"/>
        <end position="325"/>
    </location>
</feature>
<evidence type="ECO:0000256" key="5">
    <source>
        <dbReference type="ARBA" id="ARBA00023136"/>
    </source>
</evidence>